<comment type="similarity">
    <text evidence="2">Belongs to the SspH family.</text>
</comment>
<comment type="caution">
    <text evidence="4">The sequence shown here is derived from an EMBL/GenBank/DDBJ whole genome shotgun (WGS) entry which is preliminary data.</text>
</comment>
<keyword evidence="3" id="KW-0749">Sporulation</keyword>
<evidence type="ECO:0000313" key="5">
    <source>
        <dbReference type="Proteomes" id="UP000295008"/>
    </source>
</evidence>
<keyword evidence="5" id="KW-1185">Reference proteome</keyword>
<dbReference type="GO" id="GO:0030435">
    <property type="term" value="P:sporulation resulting in formation of a cellular spore"/>
    <property type="evidence" value="ECO:0007669"/>
    <property type="project" value="UniProtKB-KW"/>
</dbReference>
<dbReference type="InterPro" id="IPR012610">
    <property type="entry name" value="SASP_SspH"/>
</dbReference>
<organism evidence="4 5">
    <name type="scientific">Hydrogenispora ethanolica</name>
    <dbReference type="NCBI Taxonomy" id="1082276"/>
    <lineage>
        <taxon>Bacteria</taxon>
        <taxon>Bacillati</taxon>
        <taxon>Bacillota</taxon>
        <taxon>Hydrogenispora</taxon>
    </lineage>
</organism>
<evidence type="ECO:0000256" key="2">
    <source>
        <dbReference type="ARBA" id="ARBA00006573"/>
    </source>
</evidence>
<dbReference type="Pfam" id="PF08141">
    <property type="entry name" value="SspH"/>
    <property type="match status" value="1"/>
</dbReference>
<gene>
    <name evidence="4" type="ORF">EDC14_10181</name>
</gene>
<reference evidence="4 5" key="1">
    <citation type="submission" date="2019-03" db="EMBL/GenBank/DDBJ databases">
        <title>Genomic Encyclopedia of Type Strains, Phase IV (KMG-IV): sequencing the most valuable type-strain genomes for metagenomic binning, comparative biology and taxonomic classification.</title>
        <authorList>
            <person name="Goeker M."/>
        </authorList>
    </citation>
    <scope>NUCLEOTIDE SEQUENCE [LARGE SCALE GENOMIC DNA]</scope>
    <source>
        <strain evidence="4 5">LX-B</strain>
    </source>
</reference>
<dbReference type="EMBL" id="SLUN01000018">
    <property type="protein sequence ID" value="TCL64703.1"/>
    <property type="molecule type" value="Genomic_DNA"/>
</dbReference>
<dbReference type="GO" id="GO:0030436">
    <property type="term" value="P:asexual sporulation"/>
    <property type="evidence" value="ECO:0007669"/>
    <property type="project" value="InterPro"/>
</dbReference>
<accession>A0A4R1RFH8</accession>
<sequence>MNRQEAKRIIESYGVIEVRHAQAPVWIEQINDDETAEVRELNTDIRMEVPLAELERSSIPADHEW</sequence>
<dbReference type="AlphaFoldDB" id="A0A4R1RFH8"/>
<evidence type="ECO:0000313" key="4">
    <source>
        <dbReference type="EMBL" id="TCL64703.1"/>
    </source>
</evidence>
<dbReference type="Proteomes" id="UP000295008">
    <property type="component" value="Unassembled WGS sequence"/>
</dbReference>
<dbReference type="GO" id="GO:0042601">
    <property type="term" value="C:endospore-forming forespore"/>
    <property type="evidence" value="ECO:0007669"/>
    <property type="project" value="InterPro"/>
</dbReference>
<evidence type="ECO:0000256" key="3">
    <source>
        <dbReference type="ARBA" id="ARBA00022969"/>
    </source>
</evidence>
<name>A0A4R1RFH8_HYDET</name>
<proteinExistence type="inferred from homology"/>
<evidence type="ECO:0000256" key="1">
    <source>
        <dbReference type="ARBA" id="ARBA00004288"/>
    </source>
</evidence>
<dbReference type="RefSeq" id="WP_165908030.1">
    <property type="nucleotide sequence ID" value="NZ_SLUN01000018.1"/>
</dbReference>
<comment type="subcellular location">
    <subcellularLocation>
        <location evidence="1">Spore core</location>
    </subcellularLocation>
</comment>
<protein>
    <submittedName>
        <fullName evidence="4">H-type small acid-soluble spore protein</fullName>
    </submittedName>
</protein>